<dbReference type="PANTHER" id="PTHR36617:SF16">
    <property type="entry name" value="OS04G0516500 PROTEIN"/>
    <property type="match status" value="1"/>
</dbReference>
<comment type="caution">
    <text evidence="2">The sequence shown here is derived from an EMBL/GenBank/DDBJ whole genome shotgun (WGS) entry which is preliminary data.</text>
</comment>
<dbReference type="EMBL" id="BQNB010016597">
    <property type="protein sequence ID" value="GJT53552.1"/>
    <property type="molecule type" value="Genomic_DNA"/>
</dbReference>
<keyword evidence="2" id="KW-0695">RNA-directed DNA polymerase</keyword>
<reference evidence="2" key="1">
    <citation type="journal article" date="2022" name="Int. J. Mol. Sci.">
        <title>Draft Genome of Tanacetum Coccineum: Genomic Comparison of Closely Related Tanacetum-Family Plants.</title>
        <authorList>
            <person name="Yamashiro T."/>
            <person name="Shiraishi A."/>
            <person name="Nakayama K."/>
            <person name="Satake H."/>
        </authorList>
    </citation>
    <scope>NUCLEOTIDE SEQUENCE</scope>
</reference>
<keyword evidence="2" id="KW-0808">Transferase</keyword>
<evidence type="ECO:0000313" key="2">
    <source>
        <dbReference type="EMBL" id="GJT53552.1"/>
    </source>
</evidence>
<keyword evidence="2" id="KW-0548">Nucleotidyltransferase</keyword>
<dbReference type="Pfam" id="PF13966">
    <property type="entry name" value="zf-RVT"/>
    <property type="match status" value="1"/>
</dbReference>
<evidence type="ECO:0000259" key="1">
    <source>
        <dbReference type="Pfam" id="PF13966"/>
    </source>
</evidence>
<keyword evidence="3" id="KW-1185">Reference proteome</keyword>
<dbReference type="Gene3D" id="3.60.10.10">
    <property type="entry name" value="Endonuclease/exonuclease/phosphatase"/>
    <property type="match status" value="1"/>
</dbReference>
<evidence type="ECO:0000313" key="3">
    <source>
        <dbReference type="Proteomes" id="UP001151760"/>
    </source>
</evidence>
<reference evidence="2" key="2">
    <citation type="submission" date="2022-01" db="EMBL/GenBank/DDBJ databases">
        <authorList>
            <person name="Yamashiro T."/>
            <person name="Shiraishi A."/>
            <person name="Satake H."/>
            <person name="Nakayama K."/>
        </authorList>
    </citation>
    <scope>NUCLEOTIDE SEQUENCE</scope>
</reference>
<proteinExistence type="predicted"/>
<protein>
    <submittedName>
        <fullName evidence="2">RNA-directed DNA polymerase, eukaryota</fullName>
    </submittedName>
</protein>
<dbReference type="InterPro" id="IPR026960">
    <property type="entry name" value="RVT-Znf"/>
</dbReference>
<dbReference type="PANTHER" id="PTHR36617">
    <property type="entry name" value="PROTEIN, PUTATIVE-RELATED"/>
    <property type="match status" value="1"/>
</dbReference>
<accession>A0ABQ5ERL6</accession>
<sequence>MNNKNISVFLICALGEHDKEGTRADVSASHWSANDWLAPEETKILPADQSGADTSALVSSYHWVWRFITQKKTLWARVIKAIHGGDGKIGKTVNHSFPSIWLNIIQEVDVLKSQGIDIASFIKPKCGDGKNTSFWNVAWRGDVMFKDLVPRLYMLESMKDIQVATKLSHEDLEWSFRRKPRGGVEQVQMSLLKEKIEGCTLSDLKDSWTWSLEGSGEFSVSSIRKVIDVVFLPCGSVKTRWVKEVPIKINIHAWKVINDYLPTRFNLSRRGMDIGTIVCPMCNCMVESSRHLFFSCELSKQIMCKISRWWDLVYREINSYEEWVDWMLSIRFPSKLKKVFEGANAFNTFISMANLEEIPLRGCSFTWCHRSASKMSKLDRFLMSESLLRECPNFSAITLDRYLSDHRPILLRESAHDYGPIPFRFFHYWLEVQGFENFDNEVWHEAPMVMSNAMINLMNKLKYLKKKIRFWNGMRQCSKNRKNVLKQELTDLEMAIDKGDVSADFMYKRMKVVKSIQEMDKLNAMEATQKANIKWTIEGDGNLKYYHEILNKKRNQLAICGVLMEGNWVESLSVVKNEFLSHFKKRFEKLQKVRPILNMVFPHQLNSAQKLDLEAEVSKEEIKKAVWDCGIDKSPGAKGFTFGFYRRFWDLIEQDVVSAMKYFFQAGQIPKGVNLSFIALIPKIPDAKMVKDFRLISLIGSLYKIIAKILANRLVTVLGDIVNDVQSTFIKDRQILDGPFILNEIF</sequence>
<dbReference type="SUPFAM" id="SSF56219">
    <property type="entry name" value="DNase I-like"/>
    <property type="match status" value="1"/>
</dbReference>
<name>A0ABQ5ERL6_9ASTR</name>
<organism evidence="2 3">
    <name type="scientific">Tanacetum coccineum</name>
    <dbReference type="NCBI Taxonomy" id="301880"/>
    <lineage>
        <taxon>Eukaryota</taxon>
        <taxon>Viridiplantae</taxon>
        <taxon>Streptophyta</taxon>
        <taxon>Embryophyta</taxon>
        <taxon>Tracheophyta</taxon>
        <taxon>Spermatophyta</taxon>
        <taxon>Magnoliopsida</taxon>
        <taxon>eudicotyledons</taxon>
        <taxon>Gunneridae</taxon>
        <taxon>Pentapetalae</taxon>
        <taxon>asterids</taxon>
        <taxon>campanulids</taxon>
        <taxon>Asterales</taxon>
        <taxon>Asteraceae</taxon>
        <taxon>Asteroideae</taxon>
        <taxon>Anthemideae</taxon>
        <taxon>Anthemidinae</taxon>
        <taxon>Tanacetum</taxon>
    </lineage>
</organism>
<dbReference type="GO" id="GO:0003964">
    <property type="term" value="F:RNA-directed DNA polymerase activity"/>
    <property type="evidence" value="ECO:0007669"/>
    <property type="project" value="UniProtKB-KW"/>
</dbReference>
<dbReference type="Proteomes" id="UP001151760">
    <property type="component" value="Unassembled WGS sequence"/>
</dbReference>
<dbReference type="InterPro" id="IPR036691">
    <property type="entry name" value="Endo/exonu/phosph_ase_sf"/>
</dbReference>
<feature type="domain" description="Reverse transcriptase zinc-binding" evidence="1">
    <location>
        <begin position="236"/>
        <end position="302"/>
    </location>
</feature>
<gene>
    <name evidence="2" type="ORF">Tco_0988606</name>
</gene>